<keyword evidence="3" id="KW-1185">Reference proteome</keyword>
<feature type="domain" description="AB hydrolase-1" evidence="1">
    <location>
        <begin position="33"/>
        <end position="276"/>
    </location>
</feature>
<dbReference type="PANTHER" id="PTHR43194">
    <property type="entry name" value="HYDROLASE ALPHA/BETA FOLD FAMILY"/>
    <property type="match status" value="1"/>
</dbReference>
<evidence type="ECO:0000259" key="1">
    <source>
        <dbReference type="Pfam" id="PF00561"/>
    </source>
</evidence>
<dbReference type="PANTHER" id="PTHR43194:SF2">
    <property type="entry name" value="PEROXISOMAL MEMBRANE PROTEIN LPX1"/>
    <property type="match status" value="1"/>
</dbReference>
<dbReference type="InterPro" id="IPR029058">
    <property type="entry name" value="AB_hydrolase_fold"/>
</dbReference>
<dbReference type="SUPFAM" id="SSF53474">
    <property type="entry name" value="alpha/beta-Hydrolases"/>
    <property type="match status" value="1"/>
</dbReference>
<protein>
    <submittedName>
        <fullName evidence="2">Pimeloyl-ACP methyl ester carboxylesterase</fullName>
    </submittedName>
</protein>
<sequence length="296" mass="32913">MSETFTEVFYDAPDKLTLYGRVYQPASETENLPLICLPGLTRNSRDFHELALILANHPATPRKVVTFDYRGRGQSAYDHEWQNYNIRVEAGDILAGLKALNIDQAIFLGTSRGGFIIHVLAAVAPQVLKGVIFNDIGPEIVSDGLRQISDYLSKSKSPADWQHATALQKAVHGKAFPALGDADWDRFARAIYRDDNGKIRSDYDPNLLKTLEGIDFSVKLPDLWAQFELMKDLPLLVIRGENTTLLAQETVDDMMRRHPALQFINVGGQGHAPFLETGQLPQLIAAFLAGVDLRAD</sequence>
<dbReference type="InterPro" id="IPR050228">
    <property type="entry name" value="Carboxylesterase_BioH"/>
</dbReference>
<dbReference type="Pfam" id="PF00561">
    <property type="entry name" value="Abhydrolase_1"/>
    <property type="match status" value="1"/>
</dbReference>
<evidence type="ECO:0000313" key="2">
    <source>
        <dbReference type="EMBL" id="MDQ0998601.1"/>
    </source>
</evidence>
<organism evidence="2 3">
    <name type="scientific">Phyllobacterium ifriqiyense</name>
    <dbReference type="NCBI Taxonomy" id="314238"/>
    <lineage>
        <taxon>Bacteria</taxon>
        <taxon>Pseudomonadati</taxon>
        <taxon>Pseudomonadota</taxon>
        <taxon>Alphaproteobacteria</taxon>
        <taxon>Hyphomicrobiales</taxon>
        <taxon>Phyllobacteriaceae</taxon>
        <taxon>Phyllobacterium</taxon>
    </lineage>
</organism>
<name>A0ABU0SDQ3_9HYPH</name>
<evidence type="ECO:0000313" key="3">
    <source>
        <dbReference type="Proteomes" id="UP001237780"/>
    </source>
</evidence>
<proteinExistence type="predicted"/>
<dbReference type="EMBL" id="JAUSZT010000003">
    <property type="protein sequence ID" value="MDQ0998601.1"/>
    <property type="molecule type" value="Genomic_DNA"/>
</dbReference>
<accession>A0ABU0SDQ3</accession>
<gene>
    <name evidence="2" type="ORF">QFZ34_003783</name>
</gene>
<comment type="caution">
    <text evidence="2">The sequence shown here is derived from an EMBL/GenBank/DDBJ whole genome shotgun (WGS) entry which is preliminary data.</text>
</comment>
<dbReference type="RefSeq" id="WP_307283803.1">
    <property type="nucleotide sequence ID" value="NZ_JAUSZT010000003.1"/>
</dbReference>
<dbReference type="Proteomes" id="UP001237780">
    <property type="component" value="Unassembled WGS sequence"/>
</dbReference>
<reference evidence="2 3" key="1">
    <citation type="submission" date="2023-07" db="EMBL/GenBank/DDBJ databases">
        <title>Comparative genomics of wheat-associated soil bacteria to identify genetic determinants of phenazine resistance.</title>
        <authorList>
            <person name="Mouncey N."/>
        </authorList>
    </citation>
    <scope>NUCLEOTIDE SEQUENCE [LARGE SCALE GENOMIC DNA]</scope>
    <source>
        <strain evidence="2 3">W4I11</strain>
    </source>
</reference>
<dbReference type="InterPro" id="IPR000073">
    <property type="entry name" value="AB_hydrolase_1"/>
</dbReference>
<dbReference type="Gene3D" id="3.40.50.1820">
    <property type="entry name" value="alpha/beta hydrolase"/>
    <property type="match status" value="1"/>
</dbReference>